<dbReference type="InterPro" id="IPR029526">
    <property type="entry name" value="PGBD"/>
</dbReference>
<evidence type="ECO:0000256" key="1">
    <source>
        <dbReference type="SAM" id="MobiDB-lite"/>
    </source>
</evidence>
<feature type="compositionally biased region" description="Polar residues" evidence="1">
    <location>
        <begin position="91"/>
        <end position="106"/>
    </location>
</feature>
<dbReference type="OrthoDB" id="9986773at2759"/>
<sequence length="858" mass="94739">MSASVEEEEKPPQNKHEERLSRVFDEVMGLGHFADSSRGSATSSRSEGQDETKEVDTTSAQVEQQPVEEEDSNGSRQEEKMEEGAEESSLLCITSPSSVPGSSFTMGTKEVGGGGGSGGAAFDDAQDGLPAFGPGEEEEDWHFALPSDSLGDVNVVKDKKKMAPEVEINATQRKPFPPQPREVEDVSTESANTSHSSQDHTPENSHGGGIQDRAEETEDSQEGERTEAAPMEDSSPPPINIKDEPIDEGYDAALLPQSSIRQIKEELEHQEEELRISSVYSVGGGNTFASPTEALAMLQAMSEAESEGGEKTDGESDEGEVKDPSTEEESSSEDWEPIPRKRPRVLLAARPPTPLPMLSHQPADTVTDKPVSAHHDSHETGKDGTLWIPENPGLRTGRVKSNNVLTEGAGPTAHARHNIDDPLSAFMCLMDPVMLKHICDCTVAEARRRGEEGWKLSLAELKAFIALLLARGVHNGRIVEDLWSQEWGLPFFSTTMARHRYRDIMRFLRFDKKDTRRSRLGNDKFALVSEVWDRLVQNSIACYKPGSEITAGEQLLPTKTGCPFTQYMPNKPDKFGIKFWLAVDVESKYMLNGFPYLGKDPSPSATQSQGESVVLELMEPFLGNGRNVTTEHFFTSLPLAHKLLAKNTSLVGTTNKNNKSLPPSAHQRAALFTTKVMKSDKATLTIYQEKRKKNVCILSTMHSSVEICDDTKKKPETVNYYNRTKVGVDMLDKMLRQYSARATTRRWPVAVFYNILDIAAMNACVLYRGCTGSNPSRPVFILELCKLLRNEHISKPKVGILPSFPEKRRNCGVKRNCRENKTTKTCMVCQRGVCGQCKGIVNVVCADCVCGYSTITFI</sequence>
<feature type="compositionally biased region" description="Basic and acidic residues" evidence="1">
    <location>
        <begin position="371"/>
        <end position="382"/>
    </location>
</feature>
<evidence type="ECO:0000259" key="2">
    <source>
        <dbReference type="Pfam" id="PF13843"/>
    </source>
</evidence>
<reference evidence="4" key="1">
    <citation type="submission" date="2025-08" db="UniProtKB">
        <authorList>
            <consortium name="RefSeq"/>
        </authorList>
    </citation>
    <scope>IDENTIFICATION</scope>
    <source>
        <tissue evidence="4">Muscle</tissue>
    </source>
</reference>
<organism evidence="3 4">
    <name type="scientific">Notothenia coriiceps</name>
    <name type="common">black rockcod</name>
    <dbReference type="NCBI Taxonomy" id="8208"/>
    <lineage>
        <taxon>Eukaryota</taxon>
        <taxon>Metazoa</taxon>
        <taxon>Chordata</taxon>
        <taxon>Craniata</taxon>
        <taxon>Vertebrata</taxon>
        <taxon>Euteleostomi</taxon>
        <taxon>Actinopterygii</taxon>
        <taxon>Neopterygii</taxon>
        <taxon>Teleostei</taxon>
        <taxon>Neoteleostei</taxon>
        <taxon>Acanthomorphata</taxon>
        <taxon>Eupercaria</taxon>
        <taxon>Perciformes</taxon>
        <taxon>Notothenioidei</taxon>
        <taxon>Nototheniidae</taxon>
        <taxon>Notothenia</taxon>
    </lineage>
</organism>
<feature type="region of interest" description="Disordered" evidence="1">
    <location>
        <begin position="301"/>
        <end position="393"/>
    </location>
</feature>
<feature type="compositionally biased region" description="Gly residues" evidence="1">
    <location>
        <begin position="110"/>
        <end position="119"/>
    </location>
</feature>
<feature type="compositionally biased region" description="Low complexity" evidence="1">
    <location>
        <begin position="36"/>
        <end position="46"/>
    </location>
</feature>
<feature type="region of interest" description="Disordered" evidence="1">
    <location>
        <begin position="1"/>
        <end position="254"/>
    </location>
</feature>
<dbReference type="PANTHER" id="PTHR46599:SF6">
    <property type="entry name" value="DUAL SPECIFICITY PHOSPHATASE 26"/>
    <property type="match status" value="1"/>
</dbReference>
<feature type="compositionally biased region" description="Acidic residues" evidence="1">
    <location>
        <begin position="326"/>
        <end position="336"/>
    </location>
</feature>
<dbReference type="GeneID" id="104942302"/>
<dbReference type="Pfam" id="PF13843">
    <property type="entry name" value="DDE_Tnp_1_7"/>
    <property type="match status" value="1"/>
</dbReference>
<evidence type="ECO:0000313" key="3">
    <source>
        <dbReference type="Proteomes" id="UP000504611"/>
    </source>
</evidence>
<feature type="domain" description="PiggyBac transposable element-derived protein" evidence="2">
    <location>
        <begin position="421"/>
        <end position="763"/>
    </location>
</feature>
<dbReference type="RefSeq" id="XP_010765805.1">
    <property type="nucleotide sequence ID" value="XM_010767503.1"/>
</dbReference>
<accession>A0A6I9MW84</accession>
<feature type="compositionally biased region" description="Basic and acidic residues" evidence="1">
    <location>
        <begin position="47"/>
        <end position="56"/>
    </location>
</feature>
<keyword evidence="3" id="KW-1185">Reference proteome</keyword>
<feature type="compositionally biased region" description="Basic and acidic residues" evidence="1">
    <location>
        <begin position="308"/>
        <end position="325"/>
    </location>
</feature>
<name>A0A6I9MW84_9TELE</name>
<proteinExistence type="predicted"/>
<dbReference type="KEGG" id="ncc:104942302"/>
<feature type="compositionally biased region" description="Basic and acidic residues" evidence="1">
    <location>
        <begin position="155"/>
        <end position="164"/>
    </location>
</feature>
<dbReference type="PANTHER" id="PTHR46599">
    <property type="entry name" value="PIGGYBAC TRANSPOSABLE ELEMENT-DERIVED PROTEIN 4"/>
    <property type="match status" value="1"/>
</dbReference>
<evidence type="ECO:0000313" key="4">
    <source>
        <dbReference type="RefSeq" id="XP_010765805.1"/>
    </source>
</evidence>
<dbReference type="AlphaFoldDB" id="A0A6I9MW84"/>
<protein>
    <submittedName>
        <fullName evidence="4">Uncharacterized protein isoform X1</fullName>
    </submittedName>
</protein>
<feature type="compositionally biased region" description="Basic and acidic residues" evidence="1">
    <location>
        <begin position="10"/>
        <end position="25"/>
    </location>
</feature>
<dbReference type="Proteomes" id="UP000504611">
    <property type="component" value="Unplaced"/>
</dbReference>
<gene>
    <name evidence="4" type="primary">LOC104942302</name>
</gene>